<dbReference type="EMBL" id="APNK01000007">
    <property type="protein sequence ID" value="KEZ78039.1"/>
    <property type="molecule type" value="Genomic_DNA"/>
</dbReference>
<evidence type="ECO:0000313" key="3">
    <source>
        <dbReference type="Proteomes" id="UP000028302"/>
    </source>
</evidence>
<feature type="signal peptide" evidence="1">
    <location>
        <begin position="1"/>
        <end position="22"/>
    </location>
</feature>
<proteinExistence type="predicted"/>
<dbReference type="eggNOG" id="ENOG50316ZU">
    <property type="taxonomic scope" value="Bacteria"/>
</dbReference>
<dbReference type="InterPro" id="IPR009420">
    <property type="entry name" value="FlhE"/>
</dbReference>
<dbReference type="STRING" id="1304275.C41B8_07082"/>
<organism evidence="2 3">
    <name type="scientific">Salinisphaera hydrothermalis (strain C41B8)</name>
    <dbReference type="NCBI Taxonomy" id="1304275"/>
    <lineage>
        <taxon>Bacteria</taxon>
        <taxon>Pseudomonadati</taxon>
        <taxon>Pseudomonadota</taxon>
        <taxon>Gammaproteobacteria</taxon>
        <taxon>Salinisphaerales</taxon>
        <taxon>Salinisphaeraceae</taxon>
        <taxon>Salinisphaera</taxon>
    </lineage>
</organism>
<dbReference type="Proteomes" id="UP000028302">
    <property type="component" value="Unassembled WGS sequence"/>
</dbReference>
<protein>
    <submittedName>
        <fullName evidence="2">Flagellar protein flhE</fullName>
    </submittedName>
</protein>
<reference evidence="2 3" key="1">
    <citation type="submission" date="2013-03" db="EMBL/GenBank/DDBJ databases">
        <title>Salinisphaera hydrothermalis C41B8 Genome Sequencing.</title>
        <authorList>
            <person name="Li C."/>
            <person name="Lai Q."/>
            <person name="Shao Z."/>
        </authorList>
    </citation>
    <scope>NUCLEOTIDE SEQUENCE [LARGE SCALE GENOMIC DNA]</scope>
    <source>
        <strain evidence="2 3">C41B8</strain>
    </source>
</reference>
<gene>
    <name evidence="2" type="ORF">C41B8_07082</name>
</gene>
<accession>A0A084IMV5</accession>
<keyword evidence="2" id="KW-0969">Cilium</keyword>
<dbReference type="AlphaFoldDB" id="A0A084IMV5"/>
<keyword evidence="2" id="KW-0282">Flagellum</keyword>
<feature type="chain" id="PRO_5001776589" evidence="1">
    <location>
        <begin position="23"/>
        <end position="137"/>
    </location>
</feature>
<evidence type="ECO:0000256" key="1">
    <source>
        <dbReference type="SAM" id="SignalP"/>
    </source>
</evidence>
<keyword evidence="2" id="KW-0966">Cell projection</keyword>
<keyword evidence="1" id="KW-0732">Signal</keyword>
<evidence type="ECO:0000313" key="2">
    <source>
        <dbReference type="EMBL" id="KEZ78039.1"/>
    </source>
</evidence>
<dbReference type="Pfam" id="PF06366">
    <property type="entry name" value="FlhE"/>
    <property type="match status" value="1"/>
</dbReference>
<sequence length="137" mass="14380">MKRRVAFAVSLALAACAGTASAAGSWIAEAALPAIGQRGRVYVSPRLAPRPTTPVTGHGIGRVQWRYGYDRVGDPRMVARLCAAGRCVDASNPRGGSKAFAGLPVVTPFHLMLKVPGSGRVAPAMRVGRVQLVVNFE</sequence>
<dbReference type="OrthoDB" id="7064581at2"/>
<comment type="caution">
    <text evidence="2">The sequence shown here is derived from an EMBL/GenBank/DDBJ whole genome shotgun (WGS) entry which is preliminary data.</text>
</comment>
<keyword evidence="3" id="KW-1185">Reference proteome</keyword>
<dbReference type="PROSITE" id="PS51257">
    <property type="entry name" value="PROKAR_LIPOPROTEIN"/>
    <property type="match status" value="1"/>
</dbReference>
<dbReference type="RefSeq" id="WP_037335994.1">
    <property type="nucleotide sequence ID" value="NZ_APNK01000007.1"/>
</dbReference>
<name>A0A084IMV5_SALHC</name>